<dbReference type="AlphaFoldDB" id="A0A376GZD4"/>
<evidence type="ECO:0000259" key="3">
    <source>
        <dbReference type="Pfam" id="PF02275"/>
    </source>
</evidence>
<evidence type="ECO:0000256" key="1">
    <source>
        <dbReference type="ARBA" id="ARBA00006625"/>
    </source>
</evidence>
<dbReference type="InterPro" id="IPR052193">
    <property type="entry name" value="Peptidase_C59"/>
</dbReference>
<organism evidence="4 5">
    <name type="scientific">Enterococcus gallinarum</name>
    <dbReference type="NCBI Taxonomy" id="1353"/>
    <lineage>
        <taxon>Bacteria</taxon>
        <taxon>Bacillati</taxon>
        <taxon>Bacillota</taxon>
        <taxon>Bacilli</taxon>
        <taxon>Lactobacillales</taxon>
        <taxon>Enterococcaceae</taxon>
        <taxon>Enterococcus</taxon>
    </lineage>
</organism>
<dbReference type="PANTHER" id="PTHR35527:SF2">
    <property type="entry name" value="HYDROLASE"/>
    <property type="match status" value="1"/>
</dbReference>
<dbReference type="InterPro" id="IPR029132">
    <property type="entry name" value="CBAH/NAAA_C"/>
</dbReference>
<dbReference type="Pfam" id="PF02275">
    <property type="entry name" value="CBAH"/>
    <property type="match status" value="1"/>
</dbReference>
<dbReference type="Proteomes" id="UP000254807">
    <property type="component" value="Unassembled WGS sequence"/>
</dbReference>
<evidence type="ECO:0000313" key="5">
    <source>
        <dbReference type="Proteomes" id="UP000254807"/>
    </source>
</evidence>
<dbReference type="RefSeq" id="WP_060814950.1">
    <property type="nucleotide sequence ID" value="NZ_JBHULA010000038.1"/>
</dbReference>
<dbReference type="CDD" id="cd00542">
    <property type="entry name" value="Ntn_PVA"/>
    <property type="match status" value="1"/>
</dbReference>
<gene>
    <name evidence="4" type="primary">yxeI</name>
    <name evidence="4" type="ORF">NCTC12360_01482</name>
</gene>
<name>A0A376GZD4_ENTGA</name>
<dbReference type="Gene3D" id="3.60.60.10">
    <property type="entry name" value="Penicillin V Acylase, Chain A"/>
    <property type="match status" value="1"/>
</dbReference>
<keyword evidence="2 4" id="KW-0378">Hydrolase</keyword>
<feature type="domain" description="Choloylglycine hydrolase/NAAA C-terminal" evidence="3">
    <location>
        <begin position="2"/>
        <end position="311"/>
    </location>
</feature>
<dbReference type="SUPFAM" id="SSF56235">
    <property type="entry name" value="N-terminal nucleophile aminohydrolases (Ntn hydrolases)"/>
    <property type="match status" value="1"/>
</dbReference>
<accession>A0A376GZD4</accession>
<dbReference type="InterPro" id="IPR029055">
    <property type="entry name" value="Ntn_hydrolases_N"/>
</dbReference>
<proteinExistence type="inferred from homology"/>
<sequence length="325" mass="36424">MCTSFTLTAHGQTFFARTMDFAFLLDGAPIVMPREYQWSLQLGGQVTNTYGFVGTGKQLEEFLFIDGVNEKGLAIAELYFSNEAVYCEYTAEKINLAPHELLHWVLGNVADISDLYQKISRINLVQVETALLGITVPLHFIVTDTTGRCVVIETNRGFIEIKENPIGVMTNSPELEWHVKNIGNYLAARPANFPPATVNGVEVLPFGLGNGTSILPGGLTSPERFVRTVYNKQFVNVGETAEETVNAMFHLLNNATIPKGLMVEDNGQSEYTQYRVVYNVTNGTYYFNPYETQEVFSLELKKEWLQLKQPRIFAVAKSFTTKTMV</sequence>
<evidence type="ECO:0000313" key="4">
    <source>
        <dbReference type="EMBL" id="STD83022.1"/>
    </source>
</evidence>
<reference evidence="4 5" key="1">
    <citation type="submission" date="2018-06" db="EMBL/GenBank/DDBJ databases">
        <authorList>
            <consortium name="Pathogen Informatics"/>
            <person name="Doyle S."/>
        </authorList>
    </citation>
    <scope>NUCLEOTIDE SEQUENCE [LARGE SCALE GENOMIC DNA]</scope>
    <source>
        <strain evidence="4 5">NCTC12360</strain>
    </source>
</reference>
<dbReference type="EC" id="3.5.1.24" evidence="4"/>
<dbReference type="PANTHER" id="PTHR35527">
    <property type="entry name" value="CHOLOYLGLYCINE HYDROLASE"/>
    <property type="match status" value="1"/>
</dbReference>
<keyword evidence="5" id="KW-1185">Reference proteome</keyword>
<comment type="similarity">
    <text evidence="1">Belongs to the peptidase C59 family.</text>
</comment>
<evidence type="ECO:0000256" key="2">
    <source>
        <dbReference type="ARBA" id="ARBA00022801"/>
    </source>
</evidence>
<dbReference type="EMBL" id="UFYW01000001">
    <property type="protein sequence ID" value="STD83022.1"/>
    <property type="molecule type" value="Genomic_DNA"/>
</dbReference>
<dbReference type="OrthoDB" id="9794717at2"/>
<protein>
    <submittedName>
        <fullName evidence="4">Choloylglycine hydrolase family protein</fullName>
        <ecNumber evidence="4">3.5.1.24</ecNumber>
    </submittedName>
</protein>
<dbReference type="GO" id="GO:0045302">
    <property type="term" value="F:choloylglycine hydrolase activity"/>
    <property type="evidence" value="ECO:0007669"/>
    <property type="project" value="UniProtKB-EC"/>
</dbReference>